<dbReference type="Proteomes" id="UP000789572">
    <property type="component" value="Unassembled WGS sequence"/>
</dbReference>
<sequence length="39" mass="4432">RTPRDSIVPGSVMEWTGYQEVSVLHFLYEAPANIDLKVI</sequence>
<name>A0A9N9AF71_9GLOM</name>
<dbReference type="EMBL" id="CAJVPJ010000459">
    <property type="protein sequence ID" value="CAG8526871.1"/>
    <property type="molecule type" value="Genomic_DNA"/>
</dbReference>
<keyword evidence="2" id="KW-1185">Reference proteome</keyword>
<reference evidence="1" key="1">
    <citation type="submission" date="2021-06" db="EMBL/GenBank/DDBJ databases">
        <authorList>
            <person name="Kallberg Y."/>
            <person name="Tangrot J."/>
            <person name="Rosling A."/>
        </authorList>
    </citation>
    <scope>NUCLEOTIDE SEQUENCE</scope>
    <source>
        <strain evidence="1">IA702</strain>
    </source>
</reference>
<organism evidence="1 2">
    <name type="scientific">Paraglomus occultum</name>
    <dbReference type="NCBI Taxonomy" id="144539"/>
    <lineage>
        <taxon>Eukaryota</taxon>
        <taxon>Fungi</taxon>
        <taxon>Fungi incertae sedis</taxon>
        <taxon>Mucoromycota</taxon>
        <taxon>Glomeromycotina</taxon>
        <taxon>Glomeromycetes</taxon>
        <taxon>Paraglomerales</taxon>
        <taxon>Paraglomeraceae</taxon>
        <taxon>Paraglomus</taxon>
    </lineage>
</organism>
<accession>A0A9N9AF71</accession>
<feature type="non-terminal residue" evidence="1">
    <location>
        <position position="1"/>
    </location>
</feature>
<dbReference type="AlphaFoldDB" id="A0A9N9AF71"/>
<evidence type="ECO:0000313" key="2">
    <source>
        <dbReference type="Proteomes" id="UP000789572"/>
    </source>
</evidence>
<gene>
    <name evidence="1" type="ORF">POCULU_LOCUS3862</name>
</gene>
<evidence type="ECO:0000313" key="1">
    <source>
        <dbReference type="EMBL" id="CAG8526871.1"/>
    </source>
</evidence>
<proteinExistence type="predicted"/>
<comment type="caution">
    <text evidence="1">The sequence shown here is derived from an EMBL/GenBank/DDBJ whole genome shotgun (WGS) entry which is preliminary data.</text>
</comment>
<protein>
    <submittedName>
        <fullName evidence="1">946_t:CDS:1</fullName>
    </submittedName>
</protein>